<evidence type="ECO:0000313" key="1">
    <source>
        <dbReference type="Ensembl" id="ENSPNAP00000026179.2"/>
    </source>
</evidence>
<dbReference type="InterPro" id="IPR018154">
    <property type="entry name" value="TLV/ENV_coat_polyprotein"/>
</dbReference>
<dbReference type="Pfam" id="PF00429">
    <property type="entry name" value="TLV_coat"/>
    <property type="match status" value="1"/>
</dbReference>
<dbReference type="Gene3D" id="1.10.287.210">
    <property type="match status" value="1"/>
</dbReference>
<evidence type="ECO:0000313" key="2">
    <source>
        <dbReference type="Proteomes" id="UP001501920"/>
    </source>
</evidence>
<reference evidence="1" key="3">
    <citation type="submission" date="2025-09" db="UniProtKB">
        <authorList>
            <consortium name="Ensembl"/>
        </authorList>
    </citation>
    <scope>IDENTIFICATION</scope>
</reference>
<dbReference type="PANTHER" id="PTHR10424">
    <property type="entry name" value="VIRAL ENVELOPE PROTEIN"/>
    <property type="match status" value="1"/>
</dbReference>
<protein>
    <recommendedName>
        <fullName evidence="3">ERVV2 protein</fullName>
    </recommendedName>
</protein>
<name>A0A3B4DT81_PYGNA</name>
<evidence type="ECO:0008006" key="3">
    <source>
        <dbReference type="Google" id="ProtNLM"/>
    </source>
</evidence>
<dbReference type="Proteomes" id="UP001501920">
    <property type="component" value="Chromosome 8"/>
</dbReference>
<organism evidence="1 2">
    <name type="scientific">Pygocentrus nattereri</name>
    <name type="common">Red-bellied piranha</name>
    <dbReference type="NCBI Taxonomy" id="42514"/>
    <lineage>
        <taxon>Eukaryota</taxon>
        <taxon>Metazoa</taxon>
        <taxon>Chordata</taxon>
        <taxon>Craniata</taxon>
        <taxon>Vertebrata</taxon>
        <taxon>Euteleostomi</taxon>
        <taxon>Actinopterygii</taxon>
        <taxon>Neopterygii</taxon>
        <taxon>Teleostei</taxon>
        <taxon>Ostariophysi</taxon>
        <taxon>Characiformes</taxon>
        <taxon>Characoidei</taxon>
        <taxon>Pygocentrus</taxon>
    </lineage>
</organism>
<dbReference type="PANTHER" id="PTHR10424:SF8">
    <property type="entry name" value="ENDOGENOUS RETROVIRUS GROUP PABLB MEMBER 1 ENV POLYPROTEIN"/>
    <property type="match status" value="1"/>
</dbReference>
<dbReference type="SUPFAM" id="SSF58069">
    <property type="entry name" value="Virus ectodomain"/>
    <property type="match status" value="1"/>
</dbReference>
<sequence length="108" mass="12141">MWVHHTHCKRILVLANETEKALTLVNTEMAAIRQAVLQNRMALDLLLAKEGGVCKVLNTSCCFSLPDYYRNMSDLIAHMRASIQIKGGKCHGNVFNSVEICLLSYYAQ</sequence>
<reference evidence="1 2" key="1">
    <citation type="submission" date="2020-10" db="EMBL/GenBank/DDBJ databases">
        <title>Pygocentrus nattereri (red-bellied piranha) genome, fPygNat1, primary haplotype.</title>
        <authorList>
            <person name="Myers G."/>
            <person name="Meyer A."/>
            <person name="Karagic N."/>
            <person name="Pippel M."/>
            <person name="Winkler S."/>
            <person name="Tracey A."/>
            <person name="Wood J."/>
            <person name="Formenti G."/>
            <person name="Howe K."/>
            <person name="Fedrigo O."/>
            <person name="Jarvis E.D."/>
        </authorList>
    </citation>
    <scope>NUCLEOTIDE SEQUENCE [LARGE SCALE GENOMIC DNA]</scope>
</reference>
<proteinExistence type="predicted"/>
<dbReference type="GeneTree" id="ENSGT00940000177642"/>
<reference evidence="1" key="2">
    <citation type="submission" date="2025-08" db="UniProtKB">
        <authorList>
            <consortium name="Ensembl"/>
        </authorList>
    </citation>
    <scope>IDENTIFICATION</scope>
</reference>
<dbReference type="AlphaFoldDB" id="A0A3B4DT81"/>
<accession>A0A3B4DT81</accession>
<dbReference type="Ensembl" id="ENSPNAT00000005765.2">
    <property type="protein sequence ID" value="ENSPNAP00000026179.2"/>
    <property type="gene ID" value="ENSPNAG00000011451.2"/>
</dbReference>
<keyword evidence="2" id="KW-1185">Reference proteome</keyword>
<dbReference type="OMA" id="LECCITI"/>
<dbReference type="STRING" id="42514.ENSPNAP00000026179"/>